<sequence length="264" mass="29016">MMLYLDPGHGGTDPGAQGNGLNEKDLTLDIALKLRTFLLNQYEGIEIKMSRTTDRTKSLDARTNEANSWGADYYLAIHINSGGGQGYEDYIYSGLSDSSTTARDQDIIHAEVMKLNSLQDRGQKKANFHVLRESAMPALLTENGFIDSSHDAALMKQSSWRQNVAQGHANGIASAFNLKRKTSDPGTGTLYKVIAGSFQSRQNADDRVTYLASKGIDSFMDTVTISGQTWYRVQAGAYSNRENAENRVDELKQAGITDAFIIAE</sequence>
<protein>
    <submittedName>
        <fullName evidence="3">N-acetylmuramoyl-L-alanine amidase</fullName>
    </submittedName>
</protein>
<dbReference type="Gene3D" id="3.40.630.40">
    <property type="entry name" value="Zn-dependent exopeptidases"/>
    <property type="match status" value="1"/>
</dbReference>
<feature type="domain" description="SPOR" evidence="2">
    <location>
        <begin position="185"/>
        <end position="264"/>
    </location>
</feature>
<dbReference type="AlphaFoldDB" id="A0A2N5H7I3"/>
<dbReference type="PANTHER" id="PTHR30404:SF0">
    <property type="entry name" value="N-ACETYLMURAMOYL-L-ALANINE AMIDASE AMIC"/>
    <property type="match status" value="1"/>
</dbReference>
<accession>A0A2N5H7I3</accession>
<dbReference type="SMART" id="SM00646">
    <property type="entry name" value="Ami_3"/>
    <property type="match status" value="1"/>
</dbReference>
<gene>
    <name evidence="3" type="ORF">CVD27_25285</name>
</gene>
<dbReference type="InterPro" id="IPR007730">
    <property type="entry name" value="SPOR-like_dom"/>
</dbReference>
<keyword evidence="4" id="KW-1185">Reference proteome</keyword>
<evidence type="ECO:0000259" key="2">
    <source>
        <dbReference type="PROSITE" id="PS51724"/>
    </source>
</evidence>
<keyword evidence="1" id="KW-0378">Hydrolase</keyword>
<dbReference type="GO" id="GO:0009253">
    <property type="term" value="P:peptidoglycan catabolic process"/>
    <property type="evidence" value="ECO:0007669"/>
    <property type="project" value="InterPro"/>
</dbReference>
<dbReference type="GO" id="GO:0008745">
    <property type="term" value="F:N-acetylmuramoyl-L-alanine amidase activity"/>
    <property type="evidence" value="ECO:0007669"/>
    <property type="project" value="InterPro"/>
</dbReference>
<organism evidence="3 4">
    <name type="scientific">Neobacillus cucumis</name>
    <dbReference type="NCBI Taxonomy" id="1740721"/>
    <lineage>
        <taxon>Bacteria</taxon>
        <taxon>Bacillati</taxon>
        <taxon>Bacillota</taxon>
        <taxon>Bacilli</taxon>
        <taxon>Bacillales</taxon>
        <taxon>Bacillaceae</taxon>
        <taxon>Neobacillus</taxon>
    </lineage>
</organism>
<reference evidence="3 4" key="1">
    <citation type="submission" date="2017-11" db="EMBL/GenBank/DDBJ databases">
        <title>Comparitive Functional Genomics of Dry Heat Resistant strains isolated from the Viking Spacecraft.</title>
        <authorList>
            <person name="Seuylemezian A."/>
            <person name="Cooper K."/>
            <person name="Vaishampayan P."/>
        </authorList>
    </citation>
    <scope>NUCLEOTIDE SEQUENCE [LARGE SCALE GENOMIC DNA]</scope>
    <source>
        <strain evidence="3 4">V32-6</strain>
    </source>
</reference>
<dbReference type="OrthoDB" id="9763643at2"/>
<dbReference type="EMBL" id="PGVE01000095">
    <property type="protein sequence ID" value="PLS01481.1"/>
    <property type="molecule type" value="Genomic_DNA"/>
</dbReference>
<dbReference type="GO" id="GO:0042834">
    <property type="term" value="F:peptidoglycan binding"/>
    <property type="evidence" value="ECO:0007669"/>
    <property type="project" value="InterPro"/>
</dbReference>
<evidence type="ECO:0000313" key="3">
    <source>
        <dbReference type="EMBL" id="PLS01481.1"/>
    </source>
</evidence>
<dbReference type="InterPro" id="IPR036680">
    <property type="entry name" value="SPOR-like_sf"/>
</dbReference>
<dbReference type="Gene3D" id="3.30.70.1070">
    <property type="entry name" value="Sporulation related repeat"/>
    <property type="match status" value="1"/>
</dbReference>
<dbReference type="PROSITE" id="PS51724">
    <property type="entry name" value="SPOR"/>
    <property type="match status" value="1"/>
</dbReference>
<dbReference type="PANTHER" id="PTHR30404">
    <property type="entry name" value="N-ACETYLMURAMOYL-L-ALANINE AMIDASE"/>
    <property type="match status" value="1"/>
</dbReference>
<comment type="caution">
    <text evidence="3">The sequence shown here is derived from an EMBL/GenBank/DDBJ whole genome shotgun (WGS) entry which is preliminary data.</text>
</comment>
<dbReference type="SUPFAM" id="SSF53187">
    <property type="entry name" value="Zn-dependent exopeptidases"/>
    <property type="match status" value="1"/>
</dbReference>
<dbReference type="InterPro" id="IPR002508">
    <property type="entry name" value="MurNAc-LAA_cat"/>
</dbReference>
<dbReference type="Pfam" id="PF05036">
    <property type="entry name" value="SPOR"/>
    <property type="match status" value="1"/>
</dbReference>
<dbReference type="InterPro" id="IPR050695">
    <property type="entry name" value="N-acetylmuramoyl_amidase_3"/>
</dbReference>
<evidence type="ECO:0000256" key="1">
    <source>
        <dbReference type="ARBA" id="ARBA00022801"/>
    </source>
</evidence>
<dbReference type="CDD" id="cd02696">
    <property type="entry name" value="MurNAc-LAA"/>
    <property type="match status" value="1"/>
</dbReference>
<dbReference type="Proteomes" id="UP000234950">
    <property type="component" value="Unassembled WGS sequence"/>
</dbReference>
<evidence type="ECO:0000313" key="4">
    <source>
        <dbReference type="Proteomes" id="UP000234950"/>
    </source>
</evidence>
<name>A0A2N5H7I3_9BACI</name>
<dbReference type="SUPFAM" id="SSF110997">
    <property type="entry name" value="Sporulation related repeat"/>
    <property type="match status" value="1"/>
</dbReference>
<dbReference type="Pfam" id="PF01520">
    <property type="entry name" value="Amidase_3"/>
    <property type="match status" value="1"/>
</dbReference>
<proteinExistence type="predicted"/>
<dbReference type="GO" id="GO:0030288">
    <property type="term" value="C:outer membrane-bounded periplasmic space"/>
    <property type="evidence" value="ECO:0007669"/>
    <property type="project" value="TreeGrafter"/>
</dbReference>